<organism evidence="6 7">
    <name type="scientific">Sulfitobacter undariae</name>
    <dbReference type="NCBI Taxonomy" id="1563671"/>
    <lineage>
        <taxon>Bacteria</taxon>
        <taxon>Pseudomonadati</taxon>
        <taxon>Pseudomonadota</taxon>
        <taxon>Alphaproteobacteria</taxon>
        <taxon>Rhodobacterales</taxon>
        <taxon>Roseobacteraceae</taxon>
        <taxon>Sulfitobacter</taxon>
    </lineage>
</organism>
<evidence type="ECO:0000313" key="7">
    <source>
        <dbReference type="Proteomes" id="UP000530268"/>
    </source>
</evidence>
<feature type="domain" description="GntR C-terminal" evidence="5">
    <location>
        <begin position="81"/>
        <end position="201"/>
    </location>
</feature>
<dbReference type="GO" id="GO:0003700">
    <property type="term" value="F:DNA-binding transcription factor activity"/>
    <property type="evidence" value="ECO:0007669"/>
    <property type="project" value="InterPro"/>
</dbReference>
<dbReference type="InterPro" id="IPR036388">
    <property type="entry name" value="WH-like_DNA-bd_sf"/>
</dbReference>
<keyword evidence="1" id="KW-0805">Transcription regulation</keyword>
<dbReference type="PANTHER" id="PTHR43537:SF49">
    <property type="entry name" value="TRANSCRIPTIONAL REGULATORY PROTEIN"/>
    <property type="match status" value="1"/>
</dbReference>
<name>A0A7W6ECJ8_9RHOB</name>
<dbReference type="GO" id="GO:0003677">
    <property type="term" value="F:DNA binding"/>
    <property type="evidence" value="ECO:0007669"/>
    <property type="project" value="UniProtKB-KW"/>
</dbReference>
<protein>
    <submittedName>
        <fullName evidence="6">DNA-binding GntR family transcriptional regulator</fullName>
    </submittedName>
</protein>
<dbReference type="Gene3D" id="1.20.120.530">
    <property type="entry name" value="GntR ligand-binding domain-like"/>
    <property type="match status" value="1"/>
</dbReference>
<keyword evidence="3" id="KW-0804">Transcription</keyword>
<gene>
    <name evidence="6" type="ORF">GGR95_003788</name>
</gene>
<dbReference type="SMART" id="SM00345">
    <property type="entry name" value="HTH_GNTR"/>
    <property type="match status" value="1"/>
</dbReference>
<proteinExistence type="predicted"/>
<dbReference type="InterPro" id="IPR000524">
    <property type="entry name" value="Tscrpt_reg_HTH_GntR"/>
</dbReference>
<dbReference type="AlphaFoldDB" id="A0A7W6ECJ8"/>
<evidence type="ECO:0000313" key="6">
    <source>
        <dbReference type="EMBL" id="MBB3996120.1"/>
    </source>
</evidence>
<dbReference type="Gene3D" id="1.10.10.10">
    <property type="entry name" value="Winged helix-like DNA-binding domain superfamily/Winged helix DNA-binding domain"/>
    <property type="match status" value="1"/>
</dbReference>
<evidence type="ECO:0000259" key="5">
    <source>
        <dbReference type="SMART" id="SM00895"/>
    </source>
</evidence>
<dbReference type="InterPro" id="IPR008920">
    <property type="entry name" value="TF_FadR/GntR_C"/>
</dbReference>
<sequence>MIMSDLSIKPAAIADVLAEEIIRGDIAQGARLAQDHIAERFKCSHVPAREALQRLVQMELATFIPKRGVRAFSLTDADQDDIQEMRLALEPLALTKAVAKITPAALQEMELFRLACDHAKDPISWEKANRQFHLEILKPCERPLLLERIKQLQRLSAQRFHARWRETWQSTSDKDHVAILQAMERREGNTASTILRRHLSRG</sequence>
<dbReference type="SUPFAM" id="SSF46785">
    <property type="entry name" value="Winged helix' DNA-binding domain"/>
    <property type="match status" value="1"/>
</dbReference>
<dbReference type="PANTHER" id="PTHR43537">
    <property type="entry name" value="TRANSCRIPTIONAL REGULATOR, GNTR FAMILY"/>
    <property type="match status" value="1"/>
</dbReference>
<evidence type="ECO:0000256" key="3">
    <source>
        <dbReference type="ARBA" id="ARBA00023163"/>
    </source>
</evidence>
<dbReference type="Pfam" id="PF07729">
    <property type="entry name" value="FCD"/>
    <property type="match status" value="1"/>
</dbReference>
<keyword evidence="2 6" id="KW-0238">DNA-binding</keyword>
<comment type="caution">
    <text evidence="6">The sequence shown here is derived from an EMBL/GenBank/DDBJ whole genome shotgun (WGS) entry which is preliminary data.</text>
</comment>
<dbReference type="InterPro" id="IPR036390">
    <property type="entry name" value="WH_DNA-bd_sf"/>
</dbReference>
<feature type="domain" description="HTH gntR-type" evidence="4">
    <location>
        <begin position="13"/>
        <end position="71"/>
    </location>
</feature>
<dbReference type="Proteomes" id="UP000530268">
    <property type="component" value="Unassembled WGS sequence"/>
</dbReference>
<dbReference type="EMBL" id="JACIEI010000029">
    <property type="protein sequence ID" value="MBB3996120.1"/>
    <property type="molecule type" value="Genomic_DNA"/>
</dbReference>
<accession>A0A7W6ECJ8</accession>
<evidence type="ECO:0000259" key="4">
    <source>
        <dbReference type="SMART" id="SM00345"/>
    </source>
</evidence>
<keyword evidence="7" id="KW-1185">Reference proteome</keyword>
<evidence type="ECO:0000256" key="2">
    <source>
        <dbReference type="ARBA" id="ARBA00023125"/>
    </source>
</evidence>
<dbReference type="InterPro" id="IPR011711">
    <property type="entry name" value="GntR_C"/>
</dbReference>
<dbReference type="SMART" id="SM00895">
    <property type="entry name" value="FCD"/>
    <property type="match status" value="1"/>
</dbReference>
<reference evidence="6 7" key="1">
    <citation type="submission" date="2020-08" db="EMBL/GenBank/DDBJ databases">
        <title>Genomic Encyclopedia of Type Strains, Phase IV (KMG-IV): sequencing the most valuable type-strain genomes for metagenomic binning, comparative biology and taxonomic classification.</title>
        <authorList>
            <person name="Goeker M."/>
        </authorList>
    </citation>
    <scope>NUCLEOTIDE SEQUENCE [LARGE SCALE GENOMIC DNA]</scope>
    <source>
        <strain evidence="6 7">DSM 102234</strain>
    </source>
</reference>
<dbReference type="Pfam" id="PF00392">
    <property type="entry name" value="GntR"/>
    <property type="match status" value="1"/>
</dbReference>
<dbReference type="SUPFAM" id="SSF48008">
    <property type="entry name" value="GntR ligand-binding domain-like"/>
    <property type="match status" value="1"/>
</dbReference>
<evidence type="ECO:0000256" key="1">
    <source>
        <dbReference type="ARBA" id="ARBA00023015"/>
    </source>
</evidence>